<protein>
    <submittedName>
        <fullName evidence="2">Uncharacterized protein</fullName>
    </submittedName>
</protein>
<keyword evidence="1" id="KW-1133">Transmembrane helix</keyword>
<evidence type="ECO:0000313" key="3">
    <source>
        <dbReference type="Proteomes" id="UP000005408"/>
    </source>
</evidence>
<keyword evidence="1" id="KW-0812">Transmembrane</keyword>
<dbReference type="AlphaFoldDB" id="A0A8W8NR49"/>
<name>A0A8W8NR49_MAGGI</name>
<proteinExistence type="predicted"/>
<organism evidence="2 3">
    <name type="scientific">Magallana gigas</name>
    <name type="common">Pacific oyster</name>
    <name type="synonym">Crassostrea gigas</name>
    <dbReference type="NCBI Taxonomy" id="29159"/>
    <lineage>
        <taxon>Eukaryota</taxon>
        <taxon>Metazoa</taxon>
        <taxon>Spiralia</taxon>
        <taxon>Lophotrochozoa</taxon>
        <taxon>Mollusca</taxon>
        <taxon>Bivalvia</taxon>
        <taxon>Autobranchia</taxon>
        <taxon>Pteriomorphia</taxon>
        <taxon>Ostreida</taxon>
        <taxon>Ostreoidea</taxon>
        <taxon>Ostreidae</taxon>
        <taxon>Magallana</taxon>
    </lineage>
</organism>
<dbReference type="EnsemblMetazoa" id="G7553.1">
    <property type="protein sequence ID" value="G7553.1:cds"/>
    <property type="gene ID" value="G7553"/>
</dbReference>
<sequence length="128" mass="14516">MFESYGEDCKIPCSQTCYNKNCDRFNGTCLSACTNQFYGEKCDKDTKQSFLCSDEQNDASISAWVVGLIVSLTMNVILIVGISVSLWYNCSKNKLLPCTAFFILKKSVYYTESETRTDEPSNYQELNI</sequence>
<keyword evidence="3" id="KW-1185">Reference proteome</keyword>
<accession>A0A8W8NR49</accession>
<feature type="transmembrane region" description="Helical" evidence="1">
    <location>
        <begin position="61"/>
        <end position="88"/>
    </location>
</feature>
<evidence type="ECO:0000256" key="1">
    <source>
        <dbReference type="SAM" id="Phobius"/>
    </source>
</evidence>
<evidence type="ECO:0000313" key="2">
    <source>
        <dbReference type="EnsemblMetazoa" id="G7553.1:cds"/>
    </source>
</evidence>
<keyword evidence="1" id="KW-0472">Membrane</keyword>
<dbReference type="Proteomes" id="UP000005408">
    <property type="component" value="Unassembled WGS sequence"/>
</dbReference>
<reference evidence="2" key="1">
    <citation type="submission" date="2022-08" db="UniProtKB">
        <authorList>
            <consortium name="EnsemblMetazoa"/>
        </authorList>
    </citation>
    <scope>IDENTIFICATION</scope>
    <source>
        <strain evidence="2">05x7-T-G4-1.051#20</strain>
    </source>
</reference>